<protein>
    <submittedName>
        <fullName evidence="9">E3 ubiquitin-protein ligase amfr</fullName>
    </submittedName>
</protein>
<sequence length="419" mass="48425">MLLLLFSTIISFTIAIIHIYHIALKERTVARMLSTLLTDKFSLLLYIQLLIHFVVLFGSLLLYVGCPKMTASEKKKLRNRIIVTALIKITFLLFIPQKQSTDLYIYATWFAVICMLKLIVGIVRDQLESFNYHILGFRFSIRVVSLLAFSLISDLWLSFSLFRWVENSSKTSIFFLGFESLDLFLLILHSTLKFIFLKLFPSTNHLEFKLMVVDLIMMIFVLLLYFTNIIITIYVHGKISVAETLIILQFCSSLSKIYPRIEFLTLYLSIPTLSANQISNNTSNCNHGHNHNHNHNHNQSNNNNNLAFETCMVCKSPLIKNIKRLPCSHMMHEDCFAQWSRESPTCPYCKKPISVGASAAIRQRNRQIVARNRGETDRPSISWIRIHNNYENNSSNRNSNTNNSNLNNNHIRLVANIRL</sequence>
<dbReference type="SUPFAM" id="SSF57850">
    <property type="entry name" value="RING/U-box"/>
    <property type="match status" value="1"/>
</dbReference>
<keyword evidence="1" id="KW-0808">Transferase</keyword>
<dbReference type="GO" id="GO:0016567">
    <property type="term" value="P:protein ubiquitination"/>
    <property type="evidence" value="ECO:0007669"/>
    <property type="project" value="TreeGrafter"/>
</dbReference>
<dbReference type="EMBL" id="JANTQA010000023">
    <property type="protein sequence ID" value="KAJ3445467.1"/>
    <property type="molecule type" value="Genomic_DNA"/>
</dbReference>
<evidence type="ECO:0000256" key="7">
    <source>
        <dbReference type="SAM" id="Phobius"/>
    </source>
</evidence>
<dbReference type="GO" id="GO:0005829">
    <property type="term" value="C:cytosol"/>
    <property type="evidence" value="ECO:0007669"/>
    <property type="project" value="TreeGrafter"/>
</dbReference>
<dbReference type="PANTHER" id="PTHR15067">
    <property type="entry name" value="E3 UBIQUITIN-PROTEIN LIGASE RNF8"/>
    <property type="match status" value="1"/>
</dbReference>
<feature type="transmembrane region" description="Helical" evidence="7">
    <location>
        <begin position="77"/>
        <end position="97"/>
    </location>
</feature>
<organism evidence="9 10">
    <name type="scientific">Anaeramoeba flamelloides</name>
    <dbReference type="NCBI Taxonomy" id="1746091"/>
    <lineage>
        <taxon>Eukaryota</taxon>
        <taxon>Metamonada</taxon>
        <taxon>Anaeramoebidae</taxon>
        <taxon>Anaeramoeba</taxon>
    </lineage>
</organism>
<dbReference type="InterPro" id="IPR013083">
    <property type="entry name" value="Znf_RING/FYVE/PHD"/>
</dbReference>
<dbReference type="InterPro" id="IPR001841">
    <property type="entry name" value="Znf_RING"/>
</dbReference>
<dbReference type="Proteomes" id="UP001146793">
    <property type="component" value="Unassembled WGS sequence"/>
</dbReference>
<keyword evidence="7" id="KW-1133">Transmembrane helix</keyword>
<dbReference type="GO" id="GO:0006511">
    <property type="term" value="P:ubiquitin-dependent protein catabolic process"/>
    <property type="evidence" value="ECO:0007669"/>
    <property type="project" value="TreeGrafter"/>
</dbReference>
<evidence type="ECO:0000256" key="3">
    <source>
        <dbReference type="ARBA" id="ARBA00022771"/>
    </source>
</evidence>
<dbReference type="SMART" id="SM00184">
    <property type="entry name" value="RING"/>
    <property type="match status" value="1"/>
</dbReference>
<evidence type="ECO:0000256" key="5">
    <source>
        <dbReference type="ARBA" id="ARBA00022833"/>
    </source>
</evidence>
<keyword evidence="2" id="KW-0479">Metal-binding</keyword>
<evidence type="ECO:0000313" key="10">
    <source>
        <dbReference type="Proteomes" id="UP001146793"/>
    </source>
</evidence>
<gene>
    <name evidence="9" type="ORF">M0812_11342</name>
</gene>
<keyword evidence="7" id="KW-0812">Transmembrane</keyword>
<feature type="transmembrane region" description="Helical" evidence="7">
    <location>
        <begin position="103"/>
        <end position="123"/>
    </location>
</feature>
<keyword evidence="7" id="KW-0472">Membrane</keyword>
<evidence type="ECO:0000256" key="1">
    <source>
        <dbReference type="ARBA" id="ARBA00022679"/>
    </source>
</evidence>
<dbReference type="GO" id="GO:0008270">
    <property type="term" value="F:zinc ion binding"/>
    <property type="evidence" value="ECO:0007669"/>
    <property type="project" value="UniProtKB-KW"/>
</dbReference>
<keyword evidence="4" id="KW-0833">Ubl conjugation pathway</keyword>
<dbReference type="Gene3D" id="3.30.40.10">
    <property type="entry name" value="Zinc/RING finger domain, C3HC4 (zinc finger)"/>
    <property type="match status" value="1"/>
</dbReference>
<evidence type="ECO:0000313" key="9">
    <source>
        <dbReference type="EMBL" id="KAJ3445467.1"/>
    </source>
</evidence>
<dbReference type="PANTHER" id="PTHR15067:SF4">
    <property type="entry name" value="E3 UBIQUITIN-PROTEIN LIGASE RNF8"/>
    <property type="match status" value="1"/>
</dbReference>
<dbReference type="GO" id="GO:0061630">
    <property type="term" value="F:ubiquitin protein ligase activity"/>
    <property type="evidence" value="ECO:0007669"/>
    <property type="project" value="TreeGrafter"/>
</dbReference>
<reference evidence="9" key="1">
    <citation type="submission" date="2022-08" db="EMBL/GenBank/DDBJ databases">
        <title>Novel sulphate-reducing endosymbionts in the free-living metamonad Anaeramoeba.</title>
        <authorList>
            <person name="Jerlstrom-Hultqvist J."/>
            <person name="Cepicka I."/>
            <person name="Gallot-Lavallee L."/>
            <person name="Salas-Leiva D."/>
            <person name="Curtis B.A."/>
            <person name="Zahonova K."/>
            <person name="Pipaliya S."/>
            <person name="Dacks J."/>
            <person name="Roger A.J."/>
        </authorList>
    </citation>
    <scope>NUCLEOTIDE SEQUENCE</scope>
    <source>
        <strain evidence="9">Busselton2</strain>
    </source>
</reference>
<dbReference type="PROSITE" id="PS50089">
    <property type="entry name" value="ZF_RING_2"/>
    <property type="match status" value="1"/>
</dbReference>
<evidence type="ECO:0000256" key="2">
    <source>
        <dbReference type="ARBA" id="ARBA00022723"/>
    </source>
</evidence>
<proteinExistence type="predicted"/>
<evidence type="ECO:0000256" key="4">
    <source>
        <dbReference type="ARBA" id="ARBA00022786"/>
    </source>
</evidence>
<evidence type="ECO:0000259" key="8">
    <source>
        <dbReference type="PROSITE" id="PS50089"/>
    </source>
</evidence>
<dbReference type="AlphaFoldDB" id="A0AAV7ZU39"/>
<dbReference type="GO" id="GO:0000151">
    <property type="term" value="C:ubiquitin ligase complex"/>
    <property type="evidence" value="ECO:0007669"/>
    <property type="project" value="TreeGrafter"/>
</dbReference>
<feature type="transmembrane region" description="Helical" evidence="7">
    <location>
        <begin position="208"/>
        <end position="235"/>
    </location>
</feature>
<feature type="domain" description="RING-type" evidence="8">
    <location>
        <begin position="311"/>
        <end position="350"/>
    </location>
</feature>
<name>A0AAV7ZU39_9EUKA</name>
<keyword evidence="3 6" id="KW-0863">Zinc-finger</keyword>
<keyword evidence="5" id="KW-0862">Zinc</keyword>
<accession>A0AAV7ZU39</accession>
<feature type="transmembrane region" description="Helical" evidence="7">
    <location>
        <begin position="43"/>
        <end position="65"/>
    </location>
</feature>
<evidence type="ECO:0000256" key="6">
    <source>
        <dbReference type="PROSITE-ProRule" id="PRU00175"/>
    </source>
</evidence>
<dbReference type="Pfam" id="PF13639">
    <property type="entry name" value="zf-RING_2"/>
    <property type="match status" value="1"/>
</dbReference>
<comment type="caution">
    <text evidence="9">The sequence shown here is derived from an EMBL/GenBank/DDBJ whole genome shotgun (WGS) entry which is preliminary data.</text>
</comment>
<feature type="transmembrane region" description="Helical" evidence="7">
    <location>
        <begin position="173"/>
        <end position="196"/>
    </location>
</feature>